<feature type="domain" description="SUI1" evidence="6">
    <location>
        <begin position="27"/>
        <end position="93"/>
    </location>
</feature>
<evidence type="ECO:0000256" key="5">
    <source>
        <dbReference type="PIRNR" id="PIRNR037511"/>
    </source>
</evidence>
<dbReference type="PROSITE" id="PS50296">
    <property type="entry name" value="SUI1"/>
    <property type="match status" value="1"/>
</dbReference>
<dbReference type="InterPro" id="IPR001950">
    <property type="entry name" value="SUI1"/>
</dbReference>
<dbReference type="EMBL" id="DQUI01000088">
    <property type="protein sequence ID" value="HIP84943.1"/>
    <property type="molecule type" value="Genomic_DNA"/>
</dbReference>
<keyword evidence="3 4" id="KW-0648">Protein biosynthesis</keyword>
<dbReference type="NCBIfam" id="TIGR01158">
    <property type="entry name" value="SUI1_rel"/>
    <property type="match status" value="1"/>
</dbReference>
<evidence type="ECO:0000259" key="6">
    <source>
        <dbReference type="PROSITE" id="PS50296"/>
    </source>
</evidence>
<dbReference type="HAMAP" id="MF_00604">
    <property type="entry name" value="SUI1"/>
    <property type="match status" value="1"/>
</dbReference>
<sequence length="102" mass="11646">MPEICPRCGLPKELCVCEEIAKEEQKIKIYVTKRRFGKLMTIIEGIDAELIDIKDLAKKLKDFCACGGTVKKDSIELQGDQRKRVEEALVKMGFSRDTIEIR</sequence>
<dbReference type="EMBL" id="DQUO01000033">
    <property type="protein sequence ID" value="HIP91295.1"/>
    <property type="molecule type" value="Genomic_DNA"/>
</dbReference>
<evidence type="ECO:0000256" key="3">
    <source>
        <dbReference type="ARBA" id="ARBA00022917"/>
    </source>
</evidence>
<dbReference type="GO" id="GO:0006417">
    <property type="term" value="P:regulation of translation"/>
    <property type="evidence" value="ECO:0007669"/>
    <property type="project" value="UniProtKB-UniRule"/>
</dbReference>
<dbReference type="InterPro" id="IPR050318">
    <property type="entry name" value="DENR/SUI1_TIF"/>
</dbReference>
<accession>A0A832ZC16</accession>
<dbReference type="GO" id="GO:0003729">
    <property type="term" value="F:mRNA binding"/>
    <property type="evidence" value="ECO:0007669"/>
    <property type="project" value="TreeGrafter"/>
</dbReference>
<dbReference type="Pfam" id="PF01253">
    <property type="entry name" value="SUI1"/>
    <property type="match status" value="1"/>
</dbReference>
<dbReference type="GO" id="GO:0002188">
    <property type="term" value="P:translation reinitiation"/>
    <property type="evidence" value="ECO:0007669"/>
    <property type="project" value="UniProtKB-UniRule"/>
</dbReference>
<comment type="similarity">
    <text evidence="1 4 5">Belongs to the SUI1 family.</text>
</comment>
<dbReference type="GO" id="GO:0001731">
    <property type="term" value="P:formation of translation preinitiation complex"/>
    <property type="evidence" value="ECO:0007669"/>
    <property type="project" value="UniProtKB-UniRule"/>
</dbReference>
<dbReference type="PANTHER" id="PTHR12789:SF0">
    <property type="entry name" value="DENSITY-REGULATED PROTEIN"/>
    <property type="match status" value="1"/>
</dbReference>
<reference evidence="7" key="1">
    <citation type="journal article" date="2020" name="ISME J.">
        <title>Gammaproteobacteria mediating utilization of methyl-, sulfur- and petroleum organic compounds in deep ocean hydrothermal plumes.</title>
        <authorList>
            <person name="Zhou Z."/>
            <person name="Liu Y."/>
            <person name="Pan J."/>
            <person name="Cron B.R."/>
            <person name="Toner B.M."/>
            <person name="Anantharaman K."/>
            <person name="Breier J.A."/>
            <person name="Dick G.J."/>
            <person name="Li M."/>
        </authorList>
    </citation>
    <scope>NUCLEOTIDE SEQUENCE</scope>
    <source>
        <strain evidence="7">SZUA-1453</strain>
        <strain evidence="8">SZUA-1471</strain>
    </source>
</reference>
<comment type="caution">
    <text evidence="7">The sequence shown here is derived from an EMBL/GenBank/DDBJ whole genome shotgun (WGS) entry which is preliminary data.</text>
</comment>
<name>A0A832ZC16_9EURY</name>
<dbReference type="Gene3D" id="3.30.780.10">
    <property type="entry name" value="SUI1-like domain"/>
    <property type="match status" value="1"/>
</dbReference>
<dbReference type="Proteomes" id="UP000618343">
    <property type="component" value="Unassembled WGS sequence"/>
</dbReference>
<keyword evidence="2 4" id="KW-0810">Translation regulation</keyword>
<evidence type="ECO:0000313" key="9">
    <source>
        <dbReference type="Proteomes" id="UP000643554"/>
    </source>
</evidence>
<organism evidence="7 9">
    <name type="scientific">Methanothermococcus okinawensis</name>
    <dbReference type="NCBI Taxonomy" id="155863"/>
    <lineage>
        <taxon>Archaea</taxon>
        <taxon>Methanobacteriati</taxon>
        <taxon>Methanobacteriota</taxon>
        <taxon>Methanomada group</taxon>
        <taxon>Methanococci</taxon>
        <taxon>Methanococcales</taxon>
        <taxon>Methanococcaceae</taxon>
        <taxon>Methanothermococcus</taxon>
    </lineage>
</organism>
<evidence type="ECO:0000313" key="8">
    <source>
        <dbReference type="EMBL" id="HIP91295.1"/>
    </source>
</evidence>
<protein>
    <recommendedName>
        <fullName evidence="4 5">Protein translation factor SUI1 homolog</fullName>
    </recommendedName>
</protein>
<dbReference type="GO" id="GO:0003743">
    <property type="term" value="F:translation initiation factor activity"/>
    <property type="evidence" value="ECO:0007669"/>
    <property type="project" value="UniProtKB-UniRule"/>
</dbReference>
<evidence type="ECO:0000256" key="2">
    <source>
        <dbReference type="ARBA" id="ARBA00022845"/>
    </source>
</evidence>
<dbReference type="PANTHER" id="PTHR12789">
    <property type="entry name" value="DENSITY-REGULATED PROTEIN HOMOLOG"/>
    <property type="match status" value="1"/>
</dbReference>
<dbReference type="InterPro" id="IPR022851">
    <property type="entry name" value="SUI1_arc"/>
</dbReference>
<dbReference type="Proteomes" id="UP000643554">
    <property type="component" value="Unassembled WGS sequence"/>
</dbReference>
<proteinExistence type="inferred from homology"/>
<gene>
    <name evidence="7" type="primary">yciH</name>
    <name evidence="7" type="ORF">EYH15_05585</name>
    <name evidence="8" type="ORF">EYH21_03225</name>
</gene>
<evidence type="ECO:0000256" key="1">
    <source>
        <dbReference type="ARBA" id="ARBA00005422"/>
    </source>
</evidence>
<evidence type="ECO:0000256" key="4">
    <source>
        <dbReference type="HAMAP-Rule" id="MF_00604"/>
    </source>
</evidence>
<dbReference type="InterPro" id="IPR036877">
    <property type="entry name" value="SUI1_dom_sf"/>
</dbReference>
<dbReference type="CDD" id="cd11567">
    <property type="entry name" value="YciH_like"/>
    <property type="match status" value="1"/>
</dbReference>
<evidence type="ECO:0000313" key="7">
    <source>
        <dbReference type="EMBL" id="HIP84943.1"/>
    </source>
</evidence>
<dbReference type="NCBIfam" id="NF002096">
    <property type="entry name" value="PRK00939.1"/>
    <property type="match status" value="1"/>
</dbReference>
<dbReference type="AlphaFoldDB" id="A0A832ZC16"/>
<dbReference type="InterPro" id="IPR005872">
    <property type="entry name" value="SUI1_arc_bac"/>
</dbReference>
<dbReference type="SUPFAM" id="SSF55159">
    <property type="entry name" value="eIF1-like"/>
    <property type="match status" value="1"/>
</dbReference>
<dbReference type="PIRSF" id="PIRSF037511">
    <property type="entry name" value="Transl_init_SUI1_pro"/>
    <property type="match status" value="1"/>
</dbReference>